<dbReference type="KEGG" id="egl:EGR_10835"/>
<dbReference type="GeneID" id="36346550"/>
<dbReference type="AlphaFoldDB" id="W6TZX2"/>
<evidence type="ECO:0000313" key="1">
    <source>
        <dbReference type="EMBL" id="EUB54303.1"/>
    </source>
</evidence>
<gene>
    <name evidence="1" type="ORF">EGR_10835</name>
</gene>
<dbReference type="RefSeq" id="XP_024345499.1">
    <property type="nucleotide sequence ID" value="XM_024500084.1"/>
</dbReference>
<reference evidence="1 2" key="1">
    <citation type="journal article" date="2013" name="Nat. Genet.">
        <title>The genome of the hydatid tapeworm Echinococcus granulosus.</title>
        <authorList>
            <person name="Zheng H."/>
            <person name="Zhang W."/>
            <person name="Zhang L."/>
            <person name="Zhang Z."/>
            <person name="Li J."/>
            <person name="Lu G."/>
            <person name="Zhu Y."/>
            <person name="Wang Y."/>
            <person name="Huang Y."/>
            <person name="Liu J."/>
            <person name="Kang H."/>
            <person name="Chen J."/>
            <person name="Wang L."/>
            <person name="Chen A."/>
            <person name="Yu S."/>
            <person name="Gao Z."/>
            <person name="Jin L."/>
            <person name="Gu W."/>
            <person name="Wang Z."/>
            <person name="Zhao L."/>
            <person name="Shi B."/>
            <person name="Wen H."/>
            <person name="Lin R."/>
            <person name="Jones M.K."/>
            <person name="Brejova B."/>
            <person name="Vinar T."/>
            <person name="Zhao G."/>
            <person name="McManus D.P."/>
            <person name="Chen Z."/>
            <person name="Zhou Y."/>
            <person name="Wang S."/>
        </authorList>
    </citation>
    <scope>NUCLEOTIDE SEQUENCE [LARGE SCALE GENOMIC DNA]</scope>
</reference>
<protein>
    <submittedName>
        <fullName evidence="1">Uncharacterized protein</fullName>
    </submittedName>
</protein>
<evidence type="ECO:0000313" key="2">
    <source>
        <dbReference type="Proteomes" id="UP000019149"/>
    </source>
</evidence>
<keyword evidence="2" id="KW-1185">Reference proteome</keyword>
<comment type="caution">
    <text evidence="1">The sequence shown here is derived from an EMBL/GenBank/DDBJ whole genome shotgun (WGS) entry which is preliminary data.</text>
</comment>
<organism evidence="1 2">
    <name type="scientific">Echinococcus granulosus</name>
    <name type="common">Hydatid tapeworm</name>
    <dbReference type="NCBI Taxonomy" id="6210"/>
    <lineage>
        <taxon>Eukaryota</taxon>
        <taxon>Metazoa</taxon>
        <taxon>Spiralia</taxon>
        <taxon>Lophotrochozoa</taxon>
        <taxon>Platyhelminthes</taxon>
        <taxon>Cestoda</taxon>
        <taxon>Eucestoda</taxon>
        <taxon>Cyclophyllidea</taxon>
        <taxon>Taeniidae</taxon>
        <taxon>Echinococcus</taxon>
        <taxon>Echinococcus granulosus group</taxon>
    </lineage>
</organism>
<proteinExistence type="predicted"/>
<dbReference type="EMBL" id="APAU02000280">
    <property type="protein sequence ID" value="EUB54303.1"/>
    <property type="molecule type" value="Genomic_DNA"/>
</dbReference>
<name>W6TZX2_ECHGR</name>
<dbReference type="Proteomes" id="UP000019149">
    <property type="component" value="Unassembled WGS sequence"/>
</dbReference>
<sequence>MGCLWATEVQINEYTNLEGEKSHCDPCCGTHPKLMSTGRRANDSINTVVEGEISFWWQKGLVPNSFSSADQCTCMHLQSTNFHQFEHSYRMCSYFDFTSHEINSTRRLSSYNNRWSSTVYAKKVVDGDPKNDLKNFHSLYAPSTYDVKEVNRRPSVCTPKFCT</sequence>
<dbReference type="CTD" id="36346550"/>
<accession>W6TZX2</accession>